<evidence type="ECO:0000256" key="1">
    <source>
        <dbReference type="SAM" id="MobiDB-lite"/>
    </source>
</evidence>
<sequence length="130" mass="14896">MAVNQGGRRGRREGRRRRRPIRDGESEAWGRQLRSIGLVAGSWQVQVQLQEALLLPRRVQVVPRGRRRRHQRPVMLVEKARDGAAAANAAAFLCFALLRVSLKDMLMTDGHGDTTPPVHHHHHRERRQGR</sequence>
<protein>
    <submittedName>
        <fullName evidence="2">Uncharacterized protein</fullName>
    </submittedName>
</protein>
<feature type="compositionally biased region" description="Basic residues" evidence="1">
    <location>
        <begin position="118"/>
        <end position="130"/>
    </location>
</feature>
<feature type="compositionally biased region" description="Basic residues" evidence="1">
    <location>
        <begin position="8"/>
        <end position="20"/>
    </location>
</feature>
<dbReference type="EMBL" id="BT068869">
    <property type="protein sequence ID" value="ACN35766.1"/>
    <property type="molecule type" value="mRNA"/>
</dbReference>
<proteinExistence type="evidence at transcript level"/>
<reference evidence="2" key="1">
    <citation type="journal article" date="2009" name="PLoS Genet.">
        <title>Sequencing, mapping, and analysis of 27,455 maize full-length cDNAs.</title>
        <authorList>
            <person name="Soderlund C."/>
            <person name="Descour A."/>
            <person name="Kudrna D."/>
            <person name="Bomhoff M."/>
            <person name="Boyd L."/>
            <person name="Currie J."/>
            <person name="Angelova A."/>
            <person name="Collura K."/>
            <person name="Wissotski M."/>
            <person name="Ashley E."/>
            <person name="Morrow D."/>
            <person name="Fernandes J."/>
            <person name="Walbot V."/>
            <person name="Yu Y."/>
        </authorList>
    </citation>
    <scope>NUCLEOTIDE SEQUENCE</scope>
    <source>
        <strain evidence="2">B73</strain>
    </source>
</reference>
<reference evidence="2" key="2">
    <citation type="submission" date="2012-06" db="EMBL/GenBank/DDBJ databases">
        <authorList>
            <person name="Yu Y."/>
            <person name="Currie J."/>
            <person name="Lomeli R."/>
            <person name="Angelova A."/>
            <person name="Collura K."/>
            <person name="Wissotski M."/>
            <person name="Campos D."/>
            <person name="Kudrna D."/>
            <person name="Golser W."/>
            <person name="Ashely E."/>
            <person name="Descour A."/>
            <person name="Fernandes J."/>
            <person name="Soderlund C."/>
            <person name="Walbot V."/>
        </authorList>
    </citation>
    <scope>NUCLEOTIDE SEQUENCE</scope>
    <source>
        <strain evidence="2">B73</strain>
    </source>
</reference>
<feature type="region of interest" description="Disordered" evidence="1">
    <location>
        <begin position="1"/>
        <end position="23"/>
    </location>
</feature>
<evidence type="ECO:0000313" key="2">
    <source>
        <dbReference type="EMBL" id="ACN35766.1"/>
    </source>
</evidence>
<name>C0PKQ0_MAIZE</name>
<feature type="region of interest" description="Disordered" evidence="1">
    <location>
        <begin position="111"/>
        <end position="130"/>
    </location>
</feature>
<dbReference type="AlphaFoldDB" id="C0PKQ0"/>
<accession>C0PKQ0</accession>
<organism evidence="2">
    <name type="scientific">Zea mays</name>
    <name type="common">Maize</name>
    <dbReference type="NCBI Taxonomy" id="4577"/>
    <lineage>
        <taxon>Eukaryota</taxon>
        <taxon>Viridiplantae</taxon>
        <taxon>Streptophyta</taxon>
        <taxon>Embryophyta</taxon>
        <taxon>Tracheophyta</taxon>
        <taxon>Spermatophyta</taxon>
        <taxon>Magnoliopsida</taxon>
        <taxon>Liliopsida</taxon>
        <taxon>Poales</taxon>
        <taxon>Poaceae</taxon>
        <taxon>PACMAD clade</taxon>
        <taxon>Panicoideae</taxon>
        <taxon>Andropogonodae</taxon>
        <taxon>Andropogoneae</taxon>
        <taxon>Tripsacinae</taxon>
        <taxon>Zea</taxon>
    </lineage>
</organism>